<comment type="similarity">
    <text evidence="6">Belongs to the major facilitator superfamily. Allantoate permease family.</text>
</comment>
<feature type="transmembrane region" description="Helical" evidence="8">
    <location>
        <begin position="418"/>
        <end position="435"/>
    </location>
</feature>
<evidence type="ECO:0000256" key="7">
    <source>
        <dbReference type="SAM" id="MobiDB-lite"/>
    </source>
</evidence>
<gene>
    <name evidence="10" type="ORF">BP6252_12537</name>
</gene>
<dbReference type="SUPFAM" id="SSF103473">
    <property type="entry name" value="MFS general substrate transporter"/>
    <property type="match status" value="1"/>
</dbReference>
<keyword evidence="2" id="KW-0813">Transport</keyword>
<dbReference type="CDD" id="cd17327">
    <property type="entry name" value="MFS_FEN2_like"/>
    <property type="match status" value="1"/>
</dbReference>
<evidence type="ECO:0000256" key="5">
    <source>
        <dbReference type="ARBA" id="ARBA00023136"/>
    </source>
</evidence>
<name>A0A3D8QCS5_9HELO</name>
<feature type="domain" description="Major facilitator superfamily (MFS) profile" evidence="9">
    <location>
        <begin position="64"/>
        <end position="479"/>
    </location>
</feature>
<evidence type="ECO:0000256" key="2">
    <source>
        <dbReference type="ARBA" id="ARBA00022448"/>
    </source>
</evidence>
<evidence type="ECO:0000256" key="1">
    <source>
        <dbReference type="ARBA" id="ARBA00004141"/>
    </source>
</evidence>
<feature type="transmembrane region" description="Helical" evidence="8">
    <location>
        <begin position="386"/>
        <end position="406"/>
    </location>
</feature>
<feature type="transmembrane region" description="Helical" evidence="8">
    <location>
        <begin position="295"/>
        <end position="322"/>
    </location>
</feature>
<keyword evidence="5 8" id="KW-0472">Membrane</keyword>
<dbReference type="Proteomes" id="UP000256645">
    <property type="component" value="Unassembled WGS sequence"/>
</dbReference>
<proteinExistence type="inferred from homology"/>
<dbReference type="OrthoDB" id="6730379at2759"/>
<evidence type="ECO:0000256" key="3">
    <source>
        <dbReference type="ARBA" id="ARBA00022692"/>
    </source>
</evidence>
<dbReference type="Gene3D" id="1.20.1250.20">
    <property type="entry name" value="MFS general substrate transporter like domains"/>
    <property type="match status" value="2"/>
</dbReference>
<comment type="caution">
    <text evidence="10">The sequence shown here is derived from an EMBL/GenBank/DDBJ whole genome shotgun (WGS) entry which is preliminary data.</text>
</comment>
<protein>
    <recommendedName>
        <fullName evidence="9">Major facilitator superfamily (MFS) profile domain-containing protein</fullName>
    </recommendedName>
</protein>
<dbReference type="PANTHER" id="PTHR43791">
    <property type="entry name" value="PERMEASE-RELATED"/>
    <property type="match status" value="1"/>
</dbReference>
<feature type="transmembrane region" description="Helical" evidence="8">
    <location>
        <begin position="133"/>
        <end position="151"/>
    </location>
</feature>
<accession>A0A3D8QCS5</accession>
<reference evidence="10 11" key="1">
    <citation type="journal article" date="2018" name="IMA Fungus">
        <title>IMA Genome-F 9: Draft genome sequence of Annulohypoxylon stygium, Aspergillus mulundensis, Berkeleyomyces basicola (syn. Thielaviopsis basicola), Ceratocystis smalleyi, two Cercospora beticola strains, Coleophoma cylindrospora, Fusarium fracticaudum, Phialophora cf. hyalina, and Morchella septimelata.</title>
        <authorList>
            <person name="Wingfield B.D."/>
            <person name="Bills G.F."/>
            <person name="Dong Y."/>
            <person name="Huang W."/>
            <person name="Nel W.J."/>
            <person name="Swalarsk-Parry B.S."/>
            <person name="Vaghefi N."/>
            <person name="Wilken P.M."/>
            <person name="An Z."/>
            <person name="de Beer Z.W."/>
            <person name="De Vos L."/>
            <person name="Chen L."/>
            <person name="Duong T.A."/>
            <person name="Gao Y."/>
            <person name="Hammerbacher A."/>
            <person name="Kikkert J.R."/>
            <person name="Li Y."/>
            <person name="Li H."/>
            <person name="Li K."/>
            <person name="Li Q."/>
            <person name="Liu X."/>
            <person name="Ma X."/>
            <person name="Naidoo K."/>
            <person name="Pethybridge S.J."/>
            <person name="Sun J."/>
            <person name="Steenkamp E.T."/>
            <person name="van der Nest M.A."/>
            <person name="van Wyk S."/>
            <person name="Wingfield M.J."/>
            <person name="Xiong C."/>
            <person name="Yue Q."/>
            <person name="Zhang X."/>
        </authorList>
    </citation>
    <scope>NUCLEOTIDE SEQUENCE [LARGE SCALE GENOMIC DNA]</scope>
    <source>
        <strain evidence="10 11">BP6252</strain>
    </source>
</reference>
<feature type="transmembrane region" description="Helical" evidence="8">
    <location>
        <begin position="194"/>
        <end position="214"/>
    </location>
</feature>
<dbReference type="InterPro" id="IPR036259">
    <property type="entry name" value="MFS_trans_sf"/>
</dbReference>
<evidence type="ECO:0000256" key="6">
    <source>
        <dbReference type="ARBA" id="ARBA00037968"/>
    </source>
</evidence>
<dbReference type="PROSITE" id="PS50850">
    <property type="entry name" value="MFS"/>
    <property type="match status" value="1"/>
</dbReference>
<dbReference type="InterPro" id="IPR020846">
    <property type="entry name" value="MFS_dom"/>
</dbReference>
<feature type="transmembrane region" description="Helical" evidence="8">
    <location>
        <begin position="157"/>
        <end position="182"/>
    </location>
</feature>
<keyword evidence="11" id="KW-1185">Reference proteome</keyword>
<feature type="transmembrane region" description="Helical" evidence="8">
    <location>
        <begin position="447"/>
        <end position="468"/>
    </location>
</feature>
<evidence type="ECO:0000256" key="4">
    <source>
        <dbReference type="ARBA" id="ARBA00022989"/>
    </source>
</evidence>
<dbReference type="EMBL" id="PDLM01000016">
    <property type="protein sequence ID" value="RDW59450.1"/>
    <property type="molecule type" value="Genomic_DNA"/>
</dbReference>
<dbReference type="AlphaFoldDB" id="A0A3D8QCS5"/>
<feature type="transmembrane region" description="Helical" evidence="8">
    <location>
        <begin position="359"/>
        <end position="380"/>
    </location>
</feature>
<dbReference type="FunFam" id="1.20.1250.20:FF:000064">
    <property type="entry name" value="MFS allantoate transporter"/>
    <property type="match status" value="1"/>
</dbReference>
<evidence type="ECO:0000256" key="8">
    <source>
        <dbReference type="SAM" id="Phobius"/>
    </source>
</evidence>
<organism evidence="10 11">
    <name type="scientific">Coleophoma cylindrospora</name>
    <dbReference type="NCBI Taxonomy" id="1849047"/>
    <lineage>
        <taxon>Eukaryota</taxon>
        <taxon>Fungi</taxon>
        <taxon>Dikarya</taxon>
        <taxon>Ascomycota</taxon>
        <taxon>Pezizomycotina</taxon>
        <taxon>Leotiomycetes</taxon>
        <taxon>Helotiales</taxon>
        <taxon>Dermateaceae</taxon>
        <taxon>Coleophoma</taxon>
    </lineage>
</organism>
<dbReference type="GO" id="GO:0022857">
    <property type="term" value="F:transmembrane transporter activity"/>
    <property type="evidence" value="ECO:0007669"/>
    <property type="project" value="InterPro"/>
</dbReference>
<evidence type="ECO:0000259" key="9">
    <source>
        <dbReference type="PROSITE" id="PS50850"/>
    </source>
</evidence>
<feature type="transmembrane region" description="Helical" evidence="8">
    <location>
        <begin position="328"/>
        <end position="347"/>
    </location>
</feature>
<evidence type="ECO:0000313" key="10">
    <source>
        <dbReference type="EMBL" id="RDW59450.1"/>
    </source>
</evidence>
<comment type="subcellular location">
    <subcellularLocation>
        <location evidence="1">Membrane</location>
        <topology evidence="1">Multi-pass membrane protein</topology>
    </subcellularLocation>
</comment>
<dbReference type="GO" id="GO:0016020">
    <property type="term" value="C:membrane"/>
    <property type="evidence" value="ECO:0007669"/>
    <property type="project" value="UniProtKB-SubCell"/>
</dbReference>
<sequence length="514" mass="57159">MAEKATTAEQPELSAVPASQTDVETAPSKEISGADPALQYTDAEVVEFTPEEENAVLSKIDWRILPLLCWVYTIQFADKTTLNYASLMGIRTDTHLNSNSQQYSWVSSIFYAGYIAWEFPTTYLMRRLPLGKYVSSTILFWGVILTCHAAVQNYGGLLAVRFLLGALEATVTPAFVIFTSMWYKKNEQGRRMGYWLACNGVATLIMSPVAYGLSGVTNAALASWQILFLVLGLLTVVTGIAYLYFMPDNQTNAKFLNHREKLIAIERIRGNFQGIGNRLWKWSQFFEAFRDPRTYLYVLFSLLMNIPNGGVTTFGSIIINSFGFSSRMSLLLSMPGGAVDILTKLIFTYLSDRFLDRTLFATLAILLPMIGGIMMITIPLEYKGGLLVGYYLISCAGASWGLVMVMISNNTLGYTKKATVNGLQILAYGAGNWIGPQTFRSSDAPLYYHGKLMVAIMYGLAACTLIAIRAINIIENRRRDALAESAEGMAAEDQVGTEFLDLTDFQQPRMRYVL</sequence>
<keyword evidence="3 8" id="KW-0812">Transmembrane</keyword>
<evidence type="ECO:0000313" key="11">
    <source>
        <dbReference type="Proteomes" id="UP000256645"/>
    </source>
</evidence>
<keyword evidence="4 8" id="KW-1133">Transmembrane helix</keyword>
<dbReference type="InterPro" id="IPR011701">
    <property type="entry name" value="MFS"/>
</dbReference>
<feature type="transmembrane region" description="Helical" evidence="8">
    <location>
        <begin position="226"/>
        <end position="245"/>
    </location>
</feature>
<dbReference type="PANTHER" id="PTHR43791:SF1">
    <property type="entry name" value="ALLANTOATE PERMEASE"/>
    <property type="match status" value="1"/>
</dbReference>
<dbReference type="Pfam" id="PF07690">
    <property type="entry name" value="MFS_1"/>
    <property type="match status" value="1"/>
</dbReference>
<feature type="region of interest" description="Disordered" evidence="7">
    <location>
        <begin position="1"/>
        <end position="31"/>
    </location>
</feature>